<reference evidence="3" key="1">
    <citation type="submission" date="2018-05" db="EMBL/GenBank/DDBJ databases">
        <authorList>
            <person name="Lanie J.A."/>
            <person name="Ng W.-L."/>
            <person name="Kazmierczak K.M."/>
            <person name="Andrzejewski T.M."/>
            <person name="Davidsen T.M."/>
            <person name="Wayne K.J."/>
            <person name="Tettelin H."/>
            <person name="Glass J.I."/>
            <person name="Rusch D."/>
            <person name="Podicherti R."/>
            <person name="Tsui H.-C.T."/>
            <person name="Winkler M.E."/>
        </authorList>
    </citation>
    <scope>NUCLEOTIDE SEQUENCE</scope>
</reference>
<dbReference type="Pfam" id="PF11141">
    <property type="entry name" value="DUF2914"/>
    <property type="match status" value="1"/>
</dbReference>
<dbReference type="InterPro" id="IPR022606">
    <property type="entry name" value="DUF2914"/>
</dbReference>
<protein>
    <recommendedName>
        <fullName evidence="2">DUF2914 domain-containing protein</fullName>
    </recommendedName>
</protein>
<dbReference type="EMBL" id="UINC01076494">
    <property type="protein sequence ID" value="SVC15724.1"/>
    <property type="molecule type" value="Genomic_DNA"/>
</dbReference>
<evidence type="ECO:0000313" key="3">
    <source>
        <dbReference type="EMBL" id="SVC15724.1"/>
    </source>
</evidence>
<evidence type="ECO:0000259" key="2">
    <source>
        <dbReference type="Pfam" id="PF11141"/>
    </source>
</evidence>
<feature type="transmembrane region" description="Helical" evidence="1">
    <location>
        <begin position="6"/>
        <end position="25"/>
    </location>
</feature>
<accession>A0A382JTA7</accession>
<proteinExistence type="predicted"/>
<organism evidence="3">
    <name type="scientific">marine metagenome</name>
    <dbReference type="NCBI Taxonomy" id="408172"/>
    <lineage>
        <taxon>unclassified sequences</taxon>
        <taxon>metagenomes</taxon>
        <taxon>ecological metagenomes</taxon>
    </lineage>
</organism>
<sequence>MFNTEFIFISLTLFILIMATIWMRVPKASIPLGLIYMIFMLSDRKTMEVHQDLAVNDEPNPVAVQTFPDKKDIDLTPVEPLKTTLKPKPLTFDSDRIEKDILNVKQQPKRIEKPKPVENPALKNDSDILKIKDIKICKSIYKRTPVGADVVFTNNVDSLYCYTRIQNTGEKKEVKHVWYYEDQIMTQVRYNVKKSNIYRSWTKKTILSHQVGRWRVDVQDPDGTIIGSKKFEIKNISNLN</sequence>
<keyword evidence="1" id="KW-0812">Transmembrane</keyword>
<gene>
    <name evidence="3" type="ORF">METZ01_LOCUS268578</name>
</gene>
<keyword evidence="1" id="KW-1133">Transmembrane helix</keyword>
<evidence type="ECO:0000256" key="1">
    <source>
        <dbReference type="SAM" id="Phobius"/>
    </source>
</evidence>
<feature type="domain" description="DUF2914" evidence="2">
    <location>
        <begin position="172"/>
        <end position="233"/>
    </location>
</feature>
<name>A0A382JTA7_9ZZZZ</name>
<keyword evidence="1" id="KW-0472">Membrane</keyword>
<dbReference type="AlphaFoldDB" id="A0A382JTA7"/>